<proteinExistence type="predicted"/>
<dbReference type="EMBL" id="GG693871">
    <property type="protein sequence ID" value="EES52940.1"/>
    <property type="molecule type" value="Genomic_DNA"/>
</dbReference>
<gene>
    <name evidence="1" type="ORF">UBAL3_82700052</name>
</gene>
<keyword evidence="2" id="KW-1185">Reference proteome</keyword>
<dbReference type="AlphaFoldDB" id="C6HWY0"/>
<organism evidence="1 2">
    <name type="scientific">Leptospirillum ferrodiazotrophum</name>
    <dbReference type="NCBI Taxonomy" id="412449"/>
    <lineage>
        <taxon>Bacteria</taxon>
        <taxon>Pseudomonadati</taxon>
        <taxon>Nitrospirota</taxon>
        <taxon>Nitrospiria</taxon>
        <taxon>Nitrospirales</taxon>
        <taxon>Nitrospiraceae</taxon>
        <taxon>Leptospirillum</taxon>
    </lineage>
</organism>
<name>C6HWY0_9BACT</name>
<accession>C6HWY0</accession>
<protein>
    <submittedName>
        <fullName evidence="1">Uncharacterized protein</fullName>
    </submittedName>
</protein>
<sequence length="216" mass="24363">MDTSFGKIRIKGRLGQAHLDVFESICYSREKKKEVDGRIHILVDPWKVRKKSGQMSGTTLNKITDDLLEVIIEIIEPDRLACVGHLVDHIDVLRKLSTGEKITRLGAFGERTLWTVKLGEAFCRLVQKDVWVGYDPAPIARLDHGISQAVARHVLTHKTVPSGGWKLNTLIEAVAGTVSRELLWKYRERIREDAQRMAKIGVIVNADRIDVGHGRD</sequence>
<evidence type="ECO:0000313" key="1">
    <source>
        <dbReference type="EMBL" id="EES52940.1"/>
    </source>
</evidence>
<reference evidence="1 2" key="1">
    <citation type="journal article" date="2009" name="Appl. Environ. Microbiol.">
        <title>Community genomic and proteomic analyses of chemoautotrophic iron-oxidizing "Leptospirillum rubarum" (Group II) and "Leptospirillum ferrodiazotrophum" (Group III) bacteria in acid mine drainage biofilms.</title>
        <authorList>
            <person name="Goltsman D.S."/>
            <person name="Denef V.J."/>
            <person name="Singer S.W."/>
            <person name="VerBerkmoes N.C."/>
            <person name="Lefsrud M."/>
            <person name="Mueller R.S."/>
            <person name="Dick G.J."/>
            <person name="Sun C.L."/>
            <person name="Wheeler K.E."/>
            <person name="Zemla A."/>
            <person name="Baker B.J."/>
            <person name="Hauser L."/>
            <person name="Land M."/>
            <person name="Shah M.B."/>
            <person name="Thelen M.P."/>
            <person name="Hettich R.L."/>
            <person name="Banfield J.F."/>
        </authorList>
    </citation>
    <scope>NUCLEOTIDE SEQUENCE [LARGE SCALE GENOMIC DNA]</scope>
</reference>
<evidence type="ECO:0000313" key="2">
    <source>
        <dbReference type="Proteomes" id="UP000009374"/>
    </source>
</evidence>
<dbReference type="Proteomes" id="UP000009374">
    <property type="component" value="Unassembled WGS sequence"/>
</dbReference>